<keyword evidence="8" id="KW-1185">Reference proteome</keyword>
<feature type="transmembrane region" description="Helical" evidence="6">
    <location>
        <begin position="111"/>
        <end position="132"/>
    </location>
</feature>
<evidence type="ECO:0000256" key="5">
    <source>
        <dbReference type="ARBA" id="ARBA00023136"/>
    </source>
</evidence>
<evidence type="ECO:0008006" key="9">
    <source>
        <dbReference type="Google" id="ProtNLM"/>
    </source>
</evidence>
<feature type="transmembrane region" description="Helical" evidence="6">
    <location>
        <begin position="343"/>
        <end position="362"/>
    </location>
</feature>
<dbReference type="Pfam" id="PF13520">
    <property type="entry name" value="AA_permease_2"/>
    <property type="match status" value="1"/>
</dbReference>
<evidence type="ECO:0000313" key="8">
    <source>
        <dbReference type="Proteomes" id="UP000780801"/>
    </source>
</evidence>
<evidence type="ECO:0000256" key="6">
    <source>
        <dbReference type="SAM" id="Phobius"/>
    </source>
</evidence>
<dbReference type="PANTHER" id="PTHR43243:SF4">
    <property type="entry name" value="CATIONIC AMINO ACID TRANSPORTER 4"/>
    <property type="match status" value="1"/>
</dbReference>
<dbReference type="AlphaFoldDB" id="A0A9P6FQX2"/>
<sequence>MACLVPIAGSTYTYATCGELLAWIIGWDLILEYLVGAATVSVGFSHYLEAFFKDAFGFEGNPKLMAAPFAYKNDTFTLTGNWFSLPSFIIVILLTIMLCRGVKSSARVNNVLVVIKLIVIIVFIFGACKWVDTKNFSPFIPPNTGKFGEFGGSGVLRGATVVFLAFIGFDAISTAAQEARNPQRDLPISIGISLGLCTVLYIATAIVMTGVVNYTDIQNEAAFTLVASATQQKWLQIFCEVGILAGLISVMLVLLIGQPRIFFSMAVDGLFPEVAGRLHPKYKTPVVTTAIAGTICAAAGGMFPVDLLADLTSVGTLFAFFLVHCSVLVMRWKHPDRPRRFKVPLGPVLPILGAACCVGLIAVDSVSAIIRLMVWLAIGLVFYFFYGRTHSRLNNPERYAHVQHLEVVDHHVETKDDLKN</sequence>
<feature type="transmembrane region" description="Helical" evidence="6">
    <location>
        <begin position="155"/>
        <end position="176"/>
    </location>
</feature>
<organism evidence="7 8">
    <name type="scientific">Lunasporangiospora selenospora</name>
    <dbReference type="NCBI Taxonomy" id="979761"/>
    <lineage>
        <taxon>Eukaryota</taxon>
        <taxon>Fungi</taxon>
        <taxon>Fungi incertae sedis</taxon>
        <taxon>Mucoromycota</taxon>
        <taxon>Mortierellomycotina</taxon>
        <taxon>Mortierellomycetes</taxon>
        <taxon>Mortierellales</taxon>
        <taxon>Mortierellaceae</taxon>
        <taxon>Lunasporangiospora</taxon>
    </lineage>
</organism>
<feature type="transmembrane region" description="Helical" evidence="6">
    <location>
        <begin position="82"/>
        <end position="99"/>
    </location>
</feature>
<dbReference type="PIRSF" id="PIRSF006060">
    <property type="entry name" value="AA_transporter"/>
    <property type="match status" value="1"/>
</dbReference>
<reference evidence="7" key="1">
    <citation type="journal article" date="2020" name="Fungal Divers.">
        <title>Resolving the Mortierellaceae phylogeny through synthesis of multi-gene phylogenetics and phylogenomics.</title>
        <authorList>
            <person name="Vandepol N."/>
            <person name="Liber J."/>
            <person name="Desiro A."/>
            <person name="Na H."/>
            <person name="Kennedy M."/>
            <person name="Barry K."/>
            <person name="Grigoriev I.V."/>
            <person name="Miller A.N."/>
            <person name="O'Donnell K."/>
            <person name="Stajich J.E."/>
            <person name="Bonito G."/>
        </authorList>
    </citation>
    <scope>NUCLEOTIDE SEQUENCE</scope>
    <source>
        <strain evidence="7">KOD1015</strain>
    </source>
</reference>
<dbReference type="Gene3D" id="1.20.1740.10">
    <property type="entry name" value="Amino acid/polyamine transporter I"/>
    <property type="match status" value="1"/>
</dbReference>
<evidence type="ECO:0000313" key="7">
    <source>
        <dbReference type="EMBL" id="KAF9579997.1"/>
    </source>
</evidence>
<feature type="transmembrane region" description="Helical" evidence="6">
    <location>
        <begin position="368"/>
        <end position="386"/>
    </location>
</feature>
<dbReference type="OrthoDB" id="5982228at2759"/>
<comment type="caution">
    <text evidence="7">The sequence shown here is derived from an EMBL/GenBank/DDBJ whole genome shotgun (WGS) entry which is preliminary data.</text>
</comment>
<keyword evidence="3 6" id="KW-0812">Transmembrane</keyword>
<keyword evidence="4 6" id="KW-1133">Transmembrane helix</keyword>
<keyword evidence="5 6" id="KW-0472">Membrane</keyword>
<dbReference type="InterPro" id="IPR002293">
    <property type="entry name" value="AA/rel_permease1"/>
</dbReference>
<dbReference type="GO" id="GO:0005886">
    <property type="term" value="C:plasma membrane"/>
    <property type="evidence" value="ECO:0007669"/>
    <property type="project" value="TreeGrafter"/>
</dbReference>
<evidence type="ECO:0000256" key="1">
    <source>
        <dbReference type="ARBA" id="ARBA00004141"/>
    </source>
</evidence>
<evidence type="ECO:0000256" key="3">
    <source>
        <dbReference type="ARBA" id="ARBA00022692"/>
    </source>
</evidence>
<gene>
    <name evidence="7" type="ORF">BGW38_003524</name>
</gene>
<dbReference type="PANTHER" id="PTHR43243">
    <property type="entry name" value="INNER MEMBRANE TRANSPORTER YGJI-RELATED"/>
    <property type="match status" value="1"/>
</dbReference>
<name>A0A9P6FQX2_9FUNG</name>
<keyword evidence="2" id="KW-0813">Transport</keyword>
<dbReference type="Proteomes" id="UP000780801">
    <property type="component" value="Unassembled WGS sequence"/>
</dbReference>
<dbReference type="GO" id="GO:0015171">
    <property type="term" value="F:amino acid transmembrane transporter activity"/>
    <property type="evidence" value="ECO:0007669"/>
    <property type="project" value="TreeGrafter"/>
</dbReference>
<dbReference type="EMBL" id="JAABOA010002348">
    <property type="protein sequence ID" value="KAF9579997.1"/>
    <property type="molecule type" value="Genomic_DNA"/>
</dbReference>
<proteinExistence type="predicted"/>
<evidence type="ECO:0000256" key="4">
    <source>
        <dbReference type="ARBA" id="ARBA00022989"/>
    </source>
</evidence>
<protein>
    <recommendedName>
        <fullName evidence="9">Amino acid/polyamine/organocation transporter, APC superfamily</fullName>
    </recommendedName>
</protein>
<feature type="transmembrane region" description="Helical" evidence="6">
    <location>
        <begin position="311"/>
        <end position="331"/>
    </location>
</feature>
<feature type="transmembrane region" description="Helical" evidence="6">
    <location>
        <begin position="286"/>
        <end position="305"/>
    </location>
</feature>
<evidence type="ECO:0000256" key="2">
    <source>
        <dbReference type="ARBA" id="ARBA00022448"/>
    </source>
</evidence>
<accession>A0A9P6FQX2</accession>
<feature type="transmembrane region" description="Helical" evidence="6">
    <location>
        <begin position="188"/>
        <end position="214"/>
    </location>
</feature>
<comment type="subcellular location">
    <subcellularLocation>
        <location evidence="1">Membrane</location>
        <topology evidence="1">Multi-pass membrane protein</topology>
    </subcellularLocation>
</comment>
<feature type="transmembrane region" description="Helical" evidence="6">
    <location>
        <begin position="234"/>
        <end position="256"/>
    </location>
</feature>